<organism evidence="2 3">
    <name type="scientific">Mesorhabditis spiculigera</name>
    <dbReference type="NCBI Taxonomy" id="96644"/>
    <lineage>
        <taxon>Eukaryota</taxon>
        <taxon>Metazoa</taxon>
        <taxon>Ecdysozoa</taxon>
        <taxon>Nematoda</taxon>
        <taxon>Chromadorea</taxon>
        <taxon>Rhabditida</taxon>
        <taxon>Rhabditina</taxon>
        <taxon>Rhabditomorpha</taxon>
        <taxon>Rhabditoidea</taxon>
        <taxon>Rhabditidae</taxon>
        <taxon>Mesorhabditinae</taxon>
        <taxon>Mesorhabditis</taxon>
    </lineage>
</organism>
<evidence type="ECO:0000313" key="2">
    <source>
        <dbReference type="EMBL" id="CAJ0578468.1"/>
    </source>
</evidence>
<evidence type="ECO:0000259" key="1">
    <source>
        <dbReference type="Pfam" id="PF01466"/>
    </source>
</evidence>
<dbReference type="InterPro" id="IPR036296">
    <property type="entry name" value="SKP1-like_dim_sf"/>
</dbReference>
<dbReference type="InterPro" id="IPR011333">
    <property type="entry name" value="SKP1/BTB/POZ_sf"/>
</dbReference>
<reference evidence="2" key="1">
    <citation type="submission" date="2023-06" db="EMBL/GenBank/DDBJ databases">
        <authorList>
            <person name="Delattre M."/>
        </authorList>
    </citation>
    <scope>NUCLEOTIDE SEQUENCE</scope>
    <source>
        <strain evidence="2">AF72</strain>
    </source>
</reference>
<keyword evidence="3" id="KW-1185">Reference proteome</keyword>
<dbReference type="PANTHER" id="PTHR11165">
    <property type="entry name" value="SKP1"/>
    <property type="match status" value="1"/>
</dbReference>
<name>A0AA36D280_9BILA</name>
<feature type="domain" description="SKP1 component dimerisation" evidence="1">
    <location>
        <begin position="69"/>
        <end position="107"/>
    </location>
</feature>
<dbReference type="Gene3D" id="3.30.710.10">
    <property type="entry name" value="Potassium Channel Kv1.1, Chain A"/>
    <property type="match status" value="1"/>
</dbReference>
<dbReference type="InterPro" id="IPR016072">
    <property type="entry name" value="Skp1_comp_dimer"/>
</dbReference>
<dbReference type="AlphaFoldDB" id="A0AA36D280"/>
<dbReference type="PIRSF" id="PIRSF028729">
    <property type="entry name" value="E3_ubiquit_lig_SCF_Skp"/>
    <property type="match status" value="1"/>
</dbReference>
<dbReference type="SUPFAM" id="SSF81382">
    <property type="entry name" value="Skp1 dimerisation domain-like"/>
    <property type="match status" value="1"/>
</dbReference>
<dbReference type="EMBL" id="CATQJA010002654">
    <property type="protein sequence ID" value="CAJ0578468.1"/>
    <property type="molecule type" value="Genomic_DNA"/>
</dbReference>
<evidence type="ECO:0000313" key="3">
    <source>
        <dbReference type="Proteomes" id="UP001177023"/>
    </source>
</evidence>
<dbReference type="GO" id="GO:0006511">
    <property type="term" value="P:ubiquitin-dependent protein catabolic process"/>
    <property type="evidence" value="ECO:0007669"/>
    <property type="project" value="InterPro"/>
</dbReference>
<comment type="caution">
    <text evidence="2">The sequence shown here is derived from an EMBL/GenBank/DDBJ whole genome shotgun (WGS) entry which is preliminary data.</text>
</comment>
<accession>A0AA36D280</accession>
<protein>
    <recommendedName>
        <fullName evidence="1">SKP1 component dimerisation domain-containing protein</fullName>
    </recommendedName>
</protein>
<dbReference type="Proteomes" id="UP001177023">
    <property type="component" value="Unassembled WGS sequence"/>
</dbReference>
<proteinExistence type="predicted"/>
<gene>
    <name evidence="2" type="ORF">MSPICULIGERA_LOCUS16723</name>
</gene>
<dbReference type="Pfam" id="PF01466">
    <property type="entry name" value="Skp1"/>
    <property type="match status" value="1"/>
</dbReference>
<dbReference type="InterPro" id="IPR016897">
    <property type="entry name" value="SKP1"/>
</dbReference>
<sequence length="135" mass="16233">MEVTSEMMKLIVEWCDYHKRMPHHWDDRVGWFPLRPSAMIRWQRKYMNKCTPQQLLQLVTVADALKIGSLLHRGCEAIADTLKGQTTEQMRETWNIVDDTTEEDRKEQDEWKAQKLKELAQLEKQKFRARRSRKC</sequence>
<feature type="non-terminal residue" evidence="2">
    <location>
        <position position="135"/>
    </location>
</feature>